<name>A0ABT1UI46_9GAMM</name>
<dbReference type="RefSeq" id="WP_256611199.1">
    <property type="nucleotide sequence ID" value="NZ_JANIBM010000013.1"/>
</dbReference>
<dbReference type="PROSITE" id="PS50893">
    <property type="entry name" value="ABC_TRANSPORTER_2"/>
    <property type="match status" value="2"/>
</dbReference>
<comment type="caution">
    <text evidence="5">The sequence shown here is derived from an EMBL/GenBank/DDBJ whole genome shotgun (WGS) entry which is preliminary data.</text>
</comment>
<sequence length="530" mass="59076">MISTANITMQFGAKPLFENVSVKFGNGNRYGLIGANGCGKSTFMKILSGDLEPSSGNVSIDANERLGILRQNQFAYEDQRVLDVVMMGHAEMWAAMSERDAIYANLEASEDDYMRAAELEAVFAEYNGYTAEARAGELLLGLDIPLEQHNGPMSAVAPGWKLRVLLAQALFSNPDIMLLDEPTNNLDINTIRWLENILNQRDCTMVIISHDRHFLNSVCTHMADMDYGELRVYPGNYDDYMTAVTQVREQLLASNAKKKAQIAELQTFVARFSANASKAKQATSRARQLEKIKLDEVKPSSRVNPFIRFDQAKKLYRLALEVKDLAKGYGEEPLFKNLNMMIAVGERVAVIGPNGIGKSTLLKTLVGDLTPDSGEVKWSENAEVGYFAQDHAEDFAEDMSLIEWMGQWRKESDDDQTIRGTLGRLLFSNDEINKSVKVISGGEQGRMLFGKLILQKNNVMVLDEPTNHLDMESIESLNAALENYPGTLIFVSHDREFVSSLATRIIELTPTGIVDFSGSYEDYLNSQNIG</sequence>
<keyword evidence="3" id="KW-0067">ATP-binding</keyword>
<evidence type="ECO:0000313" key="5">
    <source>
        <dbReference type="EMBL" id="MCQ8181913.1"/>
    </source>
</evidence>
<dbReference type="EMBL" id="JANIBM010000013">
    <property type="protein sequence ID" value="MCQ8181913.1"/>
    <property type="molecule type" value="Genomic_DNA"/>
</dbReference>
<feature type="domain" description="ABC transporter" evidence="4">
    <location>
        <begin position="2"/>
        <end position="252"/>
    </location>
</feature>
<dbReference type="PANTHER" id="PTHR19211:SF96">
    <property type="entry name" value="ATP-BINDING PROTEIN YBIT-RELATED"/>
    <property type="match status" value="1"/>
</dbReference>
<dbReference type="Gene3D" id="3.40.50.300">
    <property type="entry name" value="P-loop containing nucleotide triphosphate hydrolases"/>
    <property type="match status" value="2"/>
</dbReference>
<keyword evidence="6" id="KW-1185">Reference proteome</keyword>
<dbReference type="SMART" id="SM00382">
    <property type="entry name" value="AAA"/>
    <property type="match status" value="2"/>
</dbReference>
<evidence type="ECO:0000259" key="4">
    <source>
        <dbReference type="PROSITE" id="PS50893"/>
    </source>
</evidence>
<feature type="domain" description="ABC transporter" evidence="4">
    <location>
        <begin position="320"/>
        <end position="529"/>
    </location>
</feature>
<organism evidence="5 6">
    <name type="scientific">Methylomonas aurea</name>
    <dbReference type="NCBI Taxonomy" id="2952224"/>
    <lineage>
        <taxon>Bacteria</taxon>
        <taxon>Pseudomonadati</taxon>
        <taxon>Pseudomonadota</taxon>
        <taxon>Gammaproteobacteria</taxon>
        <taxon>Methylococcales</taxon>
        <taxon>Methylococcaceae</taxon>
        <taxon>Methylomonas</taxon>
    </lineage>
</organism>
<reference evidence="5 6" key="1">
    <citation type="submission" date="2022-07" db="EMBL/GenBank/DDBJ databases">
        <title>Methylomonas rivi sp. nov., Methylomonas rosea sp. nov., Methylomonas aureus sp. nov. and Methylomonas subterranea sp. nov., four novel methanotrophs isolated from a freshwater creek and the deep terrestrial subsurface.</title>
        <authorList>
            <person name="Abin C."/>
            <person name="Sankaranarayanan K."/>
            <person name="Garner C."/>
            <person name="Sindelar R."/>
            <person name="Kotary K."/>
            <person name="Garner R."/>
            <person name="Barclay S."/>
            <person name="Lawson P."/>
            <person name="Krumholz L."/>
        </authorList>
    </citation>
    <scope>NUCLEOTIDE SEQUENCE [LARGE SCALE GENOMIC DNA]</scope>
    <source>
        <strain evidence="5 6">SURF-1</strain>
    </source>
</reference>
<dbReference type="Pfam" id="PF00005">
    <property type="entry name" value="ABC_tran"/>
    <property type="match status" value="2"/>
</dbReference>
<dbReference type="Proteomes" id="UP001524569">
    <property type="component" value="Unassembled WGS sequence"/>
</dbReference>
<dbReference type="InterPro" id="IPR032781">
    <property type="entry name" value="ABC_tran_Xtn"/>
</dbReference>
<dbReference type="InterPro" id="IPR050611">
    <property type="entry name" value="ABCF"/>
</dbReference>
<keyword evidence="1" id="KW-0677">Repeat</keyword>
<dbReference type="PANTHER" id="PTHR19211">
    <property type="entry name" value="ATP-BINDING TRANSPORT PROTEIN-RELATED"/>
    <property type="match status" value="1"/>
</dbReference>
<dbReference type="NCBIfam" id="NF011646">
    <property type="entry name" value="PRK15064.1"/>
    <property type="match status" value="1"/>
</dbReference>
<accession>A0ABT1UI46</accession>
<protein>
    <submittedName>
        <fullName evidence="5">ABC-F family ATPase</fullName>
    </submittedName>
</protein>
<evidence type="ECO:0000256" key="1">
    <source>
        <dbReference type="ARBA" id="ARBA00022737"/>
    </source>
</evidence>
<dbReference type="CDD" id="cd03221">
    <property type="entry name" value="ABCF_EF-3"/>
    <property type="match status" value="2"/>
</dbReference>
<dbReference type="Pfam" id="PF12848">
    <property type="entry name" value="ABC_tran_Xtn"/>
    <property type="match status" value="1"/>
</dbReference>
<dbReference type="InterPro" id="IPR027417">
    <property type="entry name" value="P-loop_NTPase"/>
</dbReference>
<dbReference type="SUPFAM" id="SSF52540">
    <property type="entry name" value="P-loop containing nucleoside triphosphate hydrolases"/>
    <property type="match status" value="2"/>
</dbReference>
<dbReference type="InterPro" id="IPR003593">
    <property type="entry name" value="AAA+_ATPase"/>
</dbReference>
<dbReference type="InterPro" id="IPR003439">
    <property type="entry name" value="ABC_transporter-like_ATP-bd"/>
</dbReference>
<proteinExistence type="predicted"/>
<keyword evidence="2" id="KW-0547">Nucleotide-binding</keyword>
<evidence type="ECO:0000256" key="3">
    <source>
        <dbReference type="ARBA" id="ARBA00022840"/>
    </source>
</evidence>
<evidence type="ECO:0000256" key="2">
    <source>
        <dbReference type="ARBA" id="ARBA00022741"/>
    </source>
</evidence>
<evidence type="ECO:0000313" key="6">
    <source>
        <dbReference type="Proteomes" id="UP001524569"/>
    </source>
</evidence>
<gene>
    <name evidence="5" type="ORF">NP603_12410</name>
</gene>